<comment type="caution">
    <text evidence="2">The sequence shown here is derived from an EMBL/GenBank/DDBJ whole genome shotgun (WGS) entry which is preliminary data.</text>
</comment>
<evidence type="ECO:0000313" key="3">
    <source>
        <dbReference type="Proteomes" id="UP000703269"/>
    </source>
</evidence>
<dbReference type="AlphaFoldDB" id="A0A9P3GKP0"/>
<name>A0A9P3GKP0_9APHY</name>
<sequence>MNVRTCGYATPTSGASSIPAARADATHPAEPPCTSSRGTTPAARTHYETRSASAPAPETRAAARARCRRRRRDAPHHRL</sequence>
<protein>
    <submittedName>
        <fullName evidence="2">Uncharacterized protein</fullName>
    </submittedName>
</protein>
<feature type="compositionally biased region" description="Low complexity" evidence="1">
    <location>
        <begin position="50"/>
        <end position="62"/>
    </location>
</feature>
<dbReference type="EMBL" id="BPQB01000069">
    <property type="protein sequence ID" value="GJE97267.1"/>
    <property type="molecule type" value="Genomic_DNA"/>
</dbReference>
<keyword evidence="3" id="KW-1185">Reference proteome</keyword>
<feature type="region of interest" description="Disordered" evidence="1">
    <location>
        <begin position="1"/>
        <end position="79"/>
    </location>
</feature>
<dbReference type="Proteomes" id="UP000703269">
    <property type="component" value="Unassembled WGS sequence"/>
</dbReference>
<gene>
    <name evidence="2" type="ORF">PsYK624_134830</name>
</gene>
<feature type="compositionally biased region" description="Basic residues" evidence="1">
    <location>
        <begin position="63"/>
        <end position="79"/>
    </location>
</feature>
<evidence type="ECO:0000256" key="1">
    <source>
        <dbReference type="SAM" id="MobiDB-lite"/>
    </source>
</evidence>
<reference evidence="2 3" key="1">
    <citation type="submission" date="2021-08" db="EMBL/GenBank/DDBJ databases">
        <title>Draft Genome Sequence of Phanerochaete sordida strain YK-624.</title>
        <authorList>
            <person name="Mori T."/>
            <person name="Dohra H."/>
            <person name="Suzuki T."/>
            <person name="Kawagishi H."/>
            <person name="Hirai H."/>
        </authorList>
    </citation>
    <scope>NUCLEOTIDE SEQUENCE [LARGE SCALE GENOMIC DNA]</scope>
    <source>
        <strain evidence="2 3">YK-624</strain>
    </source>
</reference>
<organism evidence="2 3">
    <name type="scientific">Phanerochaete sordida</name>
    <dbReference type="NCBI Taxonomy" id="48140"/>
    <lineage>
        <taxon>Eukaryota</taxon>
        <taxon>Fungi</taxon>
        <taxon>Dikarya</taxon>
        <taxon>Basidiomycota</taxon>
        <taxon>Agaricomycotina</taxon>
        <taxon>Agaricomycetes</taxon>
        <taxon>Polyporales</taxon>
        <taxon>Phanerochaetaceae</taxon>
        <taxon>Phanerochaete</taxon>
    </lineage>
</organism>
<evidence type="ECO:0000313" key="2">
    <source>
        <dbReference type="EMBL" id="GJE97267.1"/>
    </source>
</evidence>
<accession>A0A9P3GKP0</accession>
<proteinExistence type="predicted"/>